<dbReference type="PANTHER" id="PTHR30619:SF7">
    <property type="entry name" value="BETA-LACTAMASE DOMAIN PROTEIN"/>
    <property type="match status" value="1"/>
</dbReference>
<keyword evidence="5" id="KW-0732">Signal</keyword>
<dbReference type="Pfam" id="PF00753">
    <property type="entry name" value="Lactamase_B"/>
    <property type="match status" value="1"/>
</dbReference>
<feature type="domain" description="Metallo-beta-lactamase" evidence="6">
    <location>
        <begin position="93"/>
        <end position="287"/>
    </location>
</feature>
<name>A0ABV8SGW3_9BACL</name>
<dbReference type="Proteomes" id="UP001595755">
    <property type="component" value="Unassembled WGS sequence"/>
</dbReference>
<keyword evidence="8" id="KW-1185">Reference proteome</keyword>
<dbReference type="InterPro" id="IPR052159">
    <property type="entry name" value="Competence_DNA_uptake"/>
</dbReference>
<feature type="region of interest" description="Disordered" evidence="4">
    <location>
        <begin position="56"/>
        <end position="77"/>
    </location>
</feature>
<proteinExistence type="predicted"/>
<dbReference type="Gene3D" id="3.60.15.10">
    <property type="entry name" value="Ribonuclease Z/Hydroxyacylglutathione hydrolase-like"/>
    <property type="match status" value="1"/>
</dbReference>
<evidence type="ECO:0000313" key="8">
    <source>
        <dbReference type="Proteomes" id="UP001595755"/>
    </source>
</evidence>
<feature type="signal peptide" evidence="5">
    <location>
        <begin position="1"/>
        <end position="22"/>
    </location>
</feature>
<reference evidence="8" key="1">
    <citation type="journal article" date="2019" name="Int. J. Syst. Evol. Microbiol.">
        <title>The Global Catalogue of Microorganisms (GCM) 10K type strain sequencing project: providing services to taxonomists for standard genome sequencing and annotation.</title>
        <authorList>
            <consortium name="The Broad Institute Genomics Platform"/>
            <consortium name="The Broad Institute Genome Sequencing Center for Infectious Disease"/>
            <person name="Wu L."/>
            <person name="Ma J."/>
        </authorList>
    </citation>
    <scope>NUCLEOTIDE SEQUENCE [LARGE SCALE GENOMIC DNA]</scope>
    <source>
        <strain evidence="8">CGMCC 4.1641</strain>
    </source>
</reference>
<dbReference type="RefSeq" id="WP_378127408.1">
    <property type="nucleotide sequence ID" value="NZ_JBHSED010000040.1"/>
</dbReference>
<dbReference type="EMBL" id="JBHSED010000040">
    <property type="protein sequence ID" value="MFC4305694.1"/>
    <property type="molecule type" value="Genomic_DNA"/>
</dbReference>
<comment type="caution">
    <text evidence="7">The sequence shown here is derived from an EMBL/GenBank/DDBJ whole genome shotgun (WGS) entry which is preliminary data.</text>
</comment>
<organism evidence="7 8">
    <name type="scientific">Cohnella boryungensis</name>
    <dbReference type="NCBI Taxonomy" id="768479"/>
    <lineage>
        <taxon>Bacteria</taxon>
        <taxon>Bacillati</taxon>
        <taxon>Bacillota</taxon>
        <taxon>Bacilli</taxon>
        <taxon>Bacillales</taxon>
        <taxon>Paenibacillaceae</taxon>
        <taxon>Cohnella</taxon>
    </lineage>
</organism>
<feature type="compositionally biased region" description="Polar residues" evidence="4">
    <location>
        <begin position="57"/>
        <end position="68"/>
    </location>
</feature>
<dbReference type="SUPFAM" id="SSF56281">
    <property type="entry name" value="Metallo-hydrolase/oxidoreductase"/>
    <property type="match status" value="1"/>
</dbReference>
<comment type="catalytic activity">
    <reaction evidence="1">
        <text>3',5'-cyclic CMP + H2O = CMP + H(+)</text>
        <dbReference type="Rhea" id="RHEA:72675"/>
        <dbReference type="ChEBI" id="CHEBI:15377"/>
        <dbReference type="ChEBI" id="CHEBI:15378"/>
        <dbReference type="ChEBI" id="CHEBI:58003"/>
        <dbReference type="ChEBI" id="CHEBI:60377"/>
    </reaction>
    <physiologicalReaction direction="left-to-right" evidence="1">
        <dbReference type="Rhea" id="RHEA:72676"/>
    </physiologicalReaction>
</comment>
<comment type="catalytic activity">
    <reaction evidence="3">
        <text>3',5'-cyclic UMP + H2O = UMP + H(+)</text>
        <dbReference type="Rhea" id="RHEA:70575"/>
        <dbReference type="ChEBI" id="CHEBI:15377"/>
        <dbReference type="ChEBI" id="CHEBI:15378"/>
        <dbReference type="ChEBI" id="CHEBI:57865"/>
        <dbReference type="ChEBI" id="CHEBI:184387"/>
    </reaction>
    <physiologicalReaction direction="left-to-right" evidence="3">
        <dbReference type="Rhea" id="RHEA:70576"/>
    </physiologicalReaction>
</comment>
<dbReference type="PANTHER" id="PTHR30619">
    <property type="entry name" value="DNA INTERNALIZATION/COMPETENCE PROTEIN COMEC/REC2"/>
    <property type="match status" value="1"/>
</dbReference>
<gene>
    <name evidence="7" type="ORF">ACFO1S_19880</name>
</gene>
<evidence type="ECO:0000256" key="5">
    <source>
        <dbReference type="SAM" id="SignalP"/>
    </source>
</evidence>
<dbReference type="CDD" id="cd07731">
    <property type="entry name" value="ComA-like_MBL-fold"/>
    <property type="match status" value="1"/>
</dbReference>
<evidence type="ECO:0000256" key="4">
    <source>
        <dbReference type="SAM" id="MobiDB-lite"/>
    </source>
</evidence>
<evidence type="ECO:0000256" key="3">
    <source>
        <dbReference type="ARBA" id="ARBA00048505"/>
    </source>
</evidence>
<dbReference type="InterPro" id="IPR001279">
    <property type="entry name" value="Metallo-B-lactamas"/>
</dbReference>
<dbReference type="SMART" id="SM00849">
    <property type="entry name" value="Lactamase_B"/>
    <property type="match status" value="1"/>
</dbReference>
<evidence type="ECO:0000256" key="1">
    <source>
        <dbReference type="ARBA" id="ARBA00034221"/>
    </source>
</evidence>
<protein>
    <submittedName>
        <fullName evidence="7">MBL fold metallo-hydrolase</fullName>
    </submittedName>
</protein>
<evidence type="ECO:0000256" key="2">
    <source>
        <dbReference type="ARBA" id="ARBA00034301"/>
    </source>
</evidence>
<comment type="function">
    <text evidence="2">Counteracts the endogenous Pycsar antiviral defense system. Phosphodiesterase that enables metal-dependent hydrolysis of host cyclic nucleotide Pycsar defense signals such as cCMP and cUMP.</text>
</comment>
<sequence length="332" mass="35212">MRKLSLSIVALLLIWSSTGAVSAHPGRTDAKGGHTCRTNCAKWGLKDGQYHYHNADGSATLTPPSGSNGKLKADKITPPRKGKLSVYYLNVGQGDATYIKTAEGDDILIDAGKNEAGDVVVDYLKQLGVDDLEVLISTHPDADHSGGLDTVLNAFKVKAVYAPKVSHTTDTFKDFLLAVKKQGLTIKEAKAGVSLPLEGVTAAFVGPTTAYGSNLNDWSAVLHLAYGDNTFLFTGDAEKKSESDMIAKKVRLKADVLKVGHHGSVSSTTDPFLKAVAPQYAIISVGQNSYGHPAASLLSRLKAAKATIYRTDLNGTVTAVSDGKKITFLKVK</sequence>
<evidence type="ECO:0000313" key="7">
    <source>
        <dbReference type="EMBL" id="MFC4305694.1"/>
    </source>
</evidence>
<feature type="chain" id="PRO_5045927351" evidence="5">
    <location>
        <begin position="23"/>
        <end position="332"/>
    </location>
</feature>
<dbReference type="InterPro" id="IPR047773">
    <property type="entry name" value="YHYH_dom_bact"/>
</dbReference>
<dbReference type="InterPro" id="IPR036866">
    <property type="entry name" value="RibonucZ/Hydroxyglut_hydro"/>
</dbReference>
<dbReference type="InterPro" id="IPR035681">
    <property type="entry name" value="ComA-like_MBL"/>
</dbReference>
<evidence type="ECO:0000259" key="6">
    <source>
        <dbReference type="SMART" id="SM00849"/>
    </source>
</evidence>
<dbReference type="NCBIfam" id="NF033223">
    <property type="entry name" value="YHYH_alt"/>
    <property type="match status" value="1"/>
</dbReference>
<accession>A0ABV8SGW3</accession>